<name>A0A4Z0R791_9FIRM</name>
<dbReference type="Gene3D" id="3.30.2130.10">
    <property type="entry name" value="VC0802-like"/>
    <property type="match status" value="1"/>
</dbReference>
<keyword evidence="12" id="KW-1185">Reference proteome</keyword>
<evidence type="ECO:0000256" key="1">
    <source>
        <dbReference type="ARBA" id="ARBA00010122"/>
    </source>
</evidence>
<dbReference type="Proteomes" id="UP000298460">
    <property type="component" value="Unassembled WGS sequence"/>
</dbReference>
<dbReference type="InterPro" id="IPR001048">
    <property type="entry name" value="Asp/Glu/Uridylate_kinase"/>
</dbReference>
<dbReference type="GO" id="GO:0005829">
    <property type="term" value="C:cytosol"/>
    <property type="evidence" value="ECO:0007669"/>
    <property type="project" value="TreeGrafter"/>
</dbReference>
<evidence type="ECO:0000256" key="8">
    <source>
        <dbReference type="ARBA" id="ARBA00047872"/>
    </source>
</evidence>
<evidence type="ECO:0000313" key="11">
    <source>
        <dbReference type="EMBL" id="TGE39041.1"/>
    </source>
</evidence>
<organism evidence="11 12">
    <name type="scientific">Desulfosporosinus fructosivorans</name>
    <dbReference type="NCBI Taxonomy" id="2018669"/>
    <lineage>
        <taxon>Bacteria</taxon>
        <taxon>Bacillati</taxon>
        <taxon>Bacillota</taxon>
        <taxon>Clostridia</taxon>
        <taxon>Eubacteriales</taxon>
        <taxon>Desulfitobacteriaceae</taxon>
        <taxon>Desulfosporosinus</taxon>
    </lineage>
</organism>
<comment type="pathway">
    <text evidence="7">Amino-acid biosynthesis; L-methionine biosynthesis via de novo pathway.</text>
</comment>
<evidence type="ECO:0000256" key="6">
    <source>
        <dbReference type="ARBA" id="ARBA00022840"/>
    </source>
</evidence>
<dbReference type="NCBIfam" id="NF006614">
    <property type="entry name" value="PRK09181.1"/>
    <property type="match status" value="1"/>
</dbReference>
<protein>
    <recommendedName>
        <fullName evidence="2">aspartate kinase</fullName>
        <ecNumber evidence="2">2.7.2.4</ecNumber>
    </recommendedName>
</protein>
<dbReference type="PANTHER" id="PTHR21499:SF3">
    <property type="entry name" value="ASPARTOKINASE"/>
    <property type="match status" value="1"/>
</dbReference>
<dbReference type="SUPFAM" id="SSF53633">
    <property type="entry name" value="Carbamate kinase-like"/>
    <property type="match status" value="1"/>
</dbReference>
<dbReference type="AlphaFoldDB" id="A0A4Z0R791"/>
<dbReference type="EC" id="2.7.2.4" evidence="2"/>
<dbReference type="GO" id="GO:0005524">
    <property type="term" value="F:ATP binding"/>
    <property type="evidence" value="ECO:0007669"/>
    <property type="project" value="UniProtKB-KW"/>
</dbReference>
<dbReference type="GO" id="GO:0009090">
    <property type="term" value="P:homoserine biosynthetic process"/>
    <property type="evidence" value="ECO:0007669"/>
    <property type="project" value="TreeGrafter"/>
</dbReference>
<keyword evidence="3 11" id="KW-0808">Transferase</keyword>
<dbReference type="PANTHER" id="PTHR21499">
    <property type="entry name" value="ASPARTATE KINASE"/>
    <property type="match status" value="1"/>
</dbReference>
<sequence>MLTVEKIGGTSMYQFHNVLNDIIGYPSSERFHYGRVFVVSAYAGVTNMLLEDKKTKAPGIYQHFIKGEDYTTSIDHLLSEALKINESFIDIGLDGNVCRDFLIERIMQTKAYLNSMEDIIASGYVGRDSIFSAARELLASIGEAHSAFNTVNILRNNGILSELVDLTGFRDSKQLSISERIEKSFRYVNPQEAILVATGYTKGIEGIMREYQRGYSDITFSKIATHLEADEAIIHKEYHLSSADPKVVGVDKAIVVGRTNYDVADQLADIGMEAIHPNASKPLEMAGINLRIKNTFEPDHPGTVISNDYIGPQAKIEIIAGSDKIVVLEIHDSSMVGEIGFDLEIMNKFMSHNISYIMKATNANSISLVIWESDLNDDLVPELEAEYQTVTLQEAAIVCVIGSNIAMPKILARAANALAKNNINIKCVSQSLRQVNMQFVIDRKMYKKAIIALNEDLCLADINQ</sequence>
<dbReference type="OrthoDB" id="9799110at2"/>
<keyword evidence="5 11" id="KW-0418">Kinase</keyword>
<accession>A0A4Z0R791</accession>
<dbReference type="GO" id="GO:0009089">
    <property type="term" value="P:lysine biosynthetic process via diaminopimelate"/>
    <property type="evidence" value="ECO:0007669"/>
    <property type="project" value="TreeGrafter"/>
</dbReference>
<reference evidence="11 12" key="1">
    <citation type="submission" date="2019-03" db="EMBL/GenBank/DDBJ databases">
        <title>Draft Genome Sequence of Desulfosporosinus fructosivorans Strain 63.6F, Isolated from Marine Sediment in the Baltic Sea.</title>
        <authorList>
            <person name="Hausmann B."/>
            <person name="Vandieken V."/>
            <person name="Pjevac P."/>
            <person name="Schreck K."/>
            <person name="Herbold C.W."/>
            <person name="Loy A."/>
        </authorList>
    </citation>
    <scope>NUCLEOTIDE SEQUENCE [LARGE SCALE GENOMIC DNA]</scope>
    <source>
        <strain evidence="11 12">63.6F</strain>
    </source>
</reference>
<dbReference type="EMBL" id="SPQQ01000002">
    <property type="protein sequence ID" value="TGE39041.1"/>
    <property type="molecule type" value="Genomic_DNA"/>
</dbReference>
<dbReference type="SUPFAM" id="SSF55021">
    <property type="entry name" value="ACT-like"/>
    <property type="match status" value="2"/>
</dbReference>
<evidence type="ECO:0000256" key="2">
    <source>
        <dbReference type="ARBA" id="ARBA00013059"/>
    </source>
</evidence>
<dbReference type="InterPro" id="IPR045865">
    <property type="entry name" value="ACT-like_dom_sf"/>
</dbReference>
<dbReference type="Pfam" id="PF22468">
    <property type="entry name" value="ACT_9"/>
    <property type="match status" value="1"/>
</dbReference>
<dbReference type="Gene3D" id="3.40.1160.10">
    <property type="entry name" value="Acetylglutamate kinase-like"/>
    <property type="match status" value="1"/>
</dbReference>
<gene>
    <name evidence="11" type="ORF">E4K67_06125</name>
</gene>
<evidence type="ECO:0000313" key="12">
    <source>
        <dbReference type="Proteomes" id="UP000298460"/>
    </source>
</evidence>
<evidence type="ECO:0000259" key="10">
    <source>
        <dbReference type="Pfam" id="PF22468"/>
    </source>
</evidence>
<evidence type="ECO:0000256" key="4">
    <source>
        <dbReference type="ARBA" id="ARBA00022741"/>
    </source>
</evidence>
<evidence type="ECO:0000256" key="5">
    <source>
        <dbReference type="ARBA" id="ARBA00022777"/>
    </source>
</evidence>
<dbReference type="InterPro" id="IPR054352">
    <property type="entry name" value="ACT_Aspartokinase"/>
</dbReference>
<dbReference type="Pfam" id="PF00696">
    <property type="entry name" value="AA_kinase"/>
    <property type="match status" value="1"/>
</dbReference>
<feature type="domain" description="Aspartate/glutamate/uridylate kinase" evidence="9">
    <location>
        <begin position="1"/>
        <end position="294"/>
    </location>
</feature>
<keyword evidence="4" id="KW-0547">Nucleotide-binding</keyword>
<feature type="domain" description="Aspartokinase ACT" evidence="10">
    <location>
        <begin position="398"/>
        <end position="456"/>
    </location>
</feature>
<keyword evidence="6" id="KW-0067">ATP-binding</keyword>
<evidence type="ECO:0000256" key="7">
    <source>
        <dbReference type="ARBA" id="ARBA00034478"/>
    </source>
</evidence>
<dbReference type="GO" id="GO:0004072">
    <property type="term" value="F:aspartate kinase activity"/>
    <property type="evidence" value="ECO:0007669"/>
    <property type="project" value="UniProtKB-EC"/>
</dbReference>
<dbReference type="InterPro" id="IPR036393">
    <property type="entry name" value="AceGlu_kinase-like_sf"/>
</dbReference>
<comment type="catalytic activity">
    <reaction evidence="8">
        <text>L-aspartate + ATP = 4-phospho-L-aspartate + ADP</text>
        <dbReference type="Rhea" id="RHEA:23776"/>
        <dbReference type="ChEBI" id="CHEBI:29991"/>
        <dbReference type="ChEBI" id="CHEBI:30616"/>
        <dbReference type="ChEBI" id="CHEBI:57535"/>
        <dbReference type="ChEBI" id="CHEBI:456216"/>
        <dbReference type="EC" id="2.7.2.4"/>
    </reaction>
</comment>
<dbReference type="RefSeq" id="WP_135545535.1">
    <property type="nucleotide sequence ID" value="NZ_SPQQ01000002.1"/>
</dbReference>
<comment type="similarity">
    <text evidence="1">Belongs to the aspartokinase family.</text>
</comment>
<evidence type="ECO:0000256" key="3">
    <source>
        <dbReference type="ARBA" id="ARBA00022679"/>
    </source>
</evidence>
<proteinExistence type="inferred from homology"/>
<evidence type="ECO:0000259" key="9">
    <source>
        <dbReference type="Pfam" id="PF00696"/>
    </source>
</evidence>
<comment type="caution">
    <text evidence="11">The sequence shown here is derived from an EMBL/GenBank/DDBJ whole genome shotgun (WGS) entry which is preliminary data.</text>
</comment>